<organism evidence="1 2">
    <name type="scientific">Paenibacillus agilis</name>
    <dbReference type="NCBI Taxonomy" id="3020863"/>
    <lineage>
        <taxon>Bacteria</taxon>
        <taxon>Bacillati</taxon>
        <taxon>Bacillota</taxon>
        <taxon>Bacilli</taxon>
        <taxon>Bacillales</taxon>
        <taxon>Paenibacillaceae</taxon>
        <taxon>Paenibacillus</taxon>
    </lineage>
</organism>
<gene>
    <name evidence="1" type="ORF">FPZ44_04745</name>
</gene>
<dbReference type="EMBL" id="VNJK01000001">
    <property type="protein sequence ID" value="TVX92426.1"/>
    <property type="molecule type" value="Genomic_DNA"/>
</dbReference>
<protein>
    <recommendedName>
        <fullName evidence="3">Polymer-forming cytoskeletal protein</fullName>
    </recommendedName>
</protein>
<dbReference type="AlphaFoldDB" id="A0A559IXU6"/>
<dbReference type="Proteomes" id="UP000318102">
    <property type="component" value="Unassembled WGS sequence"/>
</dbReference>
<sequence>METAEHIRINGAGTYRQDIQSKSVHVAGHGRFEGSISTDSFKSSGSCHVKGHCSAKQLSSAGHGHFHSISAERIDCSGSFRADQSVDTQSFSAKGSVIIGDTLTAGDVNIRSQGVTSSIKHLIAEGTIEIGIERRAFLNLFSLGNKKVVCSSIKGRKVEVSYVEANLIIGEDIRIGPKCKIGEVRYSKQLDIDPSSVVERTVQI</sequence>
<dbReference type="OrthoDB" id="1730007at2"/>
<evidence type="ECO:0000313" key="2">
    <source>
        <dbReference type="Proteomes" id="UP000318102"/>
    </source>
</evidence>
<name>A0A559IXU6_9BACL</name>
<evidence type="ECO:0000313" key="1">
    <source>
        <dbReference type="EMBL" id="TVX92426.1"/>
    </source>
</evidence>
<accession>A0A559IXU6</accession>
<reference evidence="1 2" key="1">
    <citation type="submission" date="2019-07" db="EMBL/GenBank/DDBJ databases">
        <authorList>
            <person name="Kim J."/>
        </authorList>
    </citation>
    <scope>NUCLEOTIDE SEQUENCE [LARGE SCALE GENOMIC DNA]</scope>
    <source>
        <strain evidence="1 2">N4</strain>
    </source>
</reference>
<comment type="caution">
    <text evidence="1">The sequence shown here is derived from an EMBL/GenBank/DDBJ whole genome shotgun (WGS) entry which is preliminary data.</text>
</comment>
<evidence type="ECO:0008006" key="3">
    <source>
        <dbReference type="Google" id="ProtNLM"/>
    </source>
</evidence>
<keyword evidence="2" id="KW-1185">Reference proteome</keyword>
<dbReference type="RefSeq" id="WP_144987883.1">
    <property type="nucleotide sequence ID" value="NZ_VNJK01000001.1"/>
</dbReference>
<proteinExistence type="predicted"/>